<proteinExistence type="predicted"/>
<keyword evidence="2" id="KW-1185">Reference proteome</keyword>
<protein>
    <submittedName>
        <fullName evidence="1">Uncharacterized protein</fullName>
    </submittedName>
</protein>
<name>A0AAW1L753_POPJA</name>
<evidence type="ECO:0000313" key="1">
    <source>
        <dbReference type="EMBL" id="KAK9729815.1"/>
    </source>
</evidence>
<accession>A0AAW1L753</accession>
<sequence length="96" mass="10872">MSNTRRCDKTTSNFGNISDRFRMGEEDKRNFEDYIRDPESFGIGDRFASDKIVFPDDPMLSSNEVAKPVAEARIQDKIVFPNDSSNSGGSHGKHRQ</sequence>
<dbReference type="Proteomes" id="UP001458880">
    <property type="component" value="Unassembled WGS sequence"/>
</dbReference>
<evidence type="ECO:0000313" key="2">
    <source>
        <dbReference type="Proteomes" id="UP001458880"/>
    </source>
</evidence>
<gene>
    <name evidence="1" type="ORF">QE152_g15756</name>
</gene>
<reference evidence="1 2" key="1">
    <citation type="journal article" date="2024" name="BMC Genomics">
        <title>De novo assembly and annotation of Popillia japonica's genome with initial clues to its potential as an invasive pest.</title>
        <authorList>
            <person name="Cucini C."/>
            <person name="Boschi S."/>
            <person name="Funari R."/>
            <person name="Cardaioli E."/>
            <person name="Iannotti N."/>
            <person name="Marturano G."/>
            <person name="Paoli F."/>
            <person name="Bruttini M."/>
            <person name="Carapelli A."/>
            <person name="Frati F."/>
            <person name="Nardi F."/>
        </authorList>
    </citation>
    <scope>NUCLEOTIDE SEQUENCE [LARGE SCALE GENOMIC DNA]</scope>
    <source>
        <strain evidence="1">DMR45628</strain>
    </source>
</reference>
<dbReference type="AlphaFoldDB" id="A0AAW1L753"/>
<dbReference type="EMBL" id="JASPKY010000157">
    <property type="protein sequence ID" value="KAK9729815.1"/>
    <property type="molecule type" value="Genomic_DNA"/>
</dbReference>
<organism evidence="1 2">
    <name type="scientific">Popillia japonica</name>
    <name type="common">Japanese beetle</name>
    <dbReference type="NCBI Taxonomy" id="7064"/>
    <lineage>
        <taxon>Eukaryota</taxon>
        <taxon>Metazoa</taxon>
        <taxon>Ecdysozoa</taxon>
        <taxon>Arthropoda</taxon>
        <taxon>Hexapoda</taxon>
        <taxon>Insecta</taxon>
        <taxon>Pterygota</taxon>
        <taxon>Neoptera</taxon>
        <taxon>Endopterygota</taxon>
        <taxon>Coleoptera</taxon>
        <taxon>Polyphaga</taxon>
        <taxon>Scarabaeiformia</taxon>
        <taxon>Scarabaeidae</taxon>
        <taxon>Rutelinae</taxon>
        <taxon>Popillia</taxon>
    </lineage>
</organism>
<comment type="caution">
    <text evidence="1">The sequence shown here is derived from an EMBL/GenBank/DDBJ whole genome shotgun (WGS) entry which is preliminary data.</text>
</comment>